<evidence type="ECO:0000256" key="6">
    <source>
        <dbReference type="SAM" id="Phobius"/>
    </source>
</evidence>
<keyword evidence="4 6" id="KW-1133">Transmembrane helix</keyword>
<evidence type="ECO:0000256" key="1">
    <source>
        <dbReference type="ARBA" id="ARBA00004651"/>
    </source>
</evidence>
<name>A0A4S2KAX9_9HYME</name>
<dbReference type="Pfam" id="PF08395">
    <property type="entry name" value="7tm_7"/>
    <property type="match status" value="1"/>
</dbReference>
<evidence type="ECO:0000313" key="8">
    <source>
        <dbReference type="Proteomes" id="UP000310200"/>
    </source>
</evidence>
<dbReference type="GO" id="GO:0005886">
    <property type="term" value="C:plasma membrane"/>
    <property type="evidence" value="ECO:0007669"/>
    <property type="project" value="UniProtKB-SubCell"/>
</dbReference>
<sequence length="131" mass="15167">MAYYFGMIAISLREILYAILINNYVKSRIISVVVYFLWFSHNVFKFLLINYMCETVSTKASATADLLNRLSYSTCDVEIREIISQFSLQRVHAPLRFCGIGFFQFGFRFLHKFITSIATVLVIIIQAQANK</sequence>
<dbReference type="Proteomes" id="UP000310200">
    <property type="component" value="Unassembled WGS sequence"/>
</dbReference>
<keyword evidence="8" id="KW-1185">Reference proteome</keyword>
<organism evidence="7 8">
    <name type="scientific">Temnothorax longispinosus</name>
    <dbReference type="NCBI Taxonomy" id="300112"/>
    <lineage>
        <taxon>Eukaryota</taxon>
        <taxon>Metazoa</taxon>
        <taxon>Ecdysozoa</taxon>
        <taxon>Arthropoda</taxon>
        <taxon>Hexapoda</taxon>
        <taxon>Insecta</taxon>
        <taxon>Pterygota</taxon>
        <taxon>Neoptera</taxon>
        <taxon>Endopterygota</taxon>
        <taxon>Hymenoptera</taxon>
        <taxon>Apocrita</taxon>
        <taxon>Aculeata</taxon>
        <taxon>Formicoidea</taxon>
        <taxon>Formicidae</taxon>
        <taxon>Myrmicinae</taxon>
        <taxon>Temnothorax</taxon>
    </lineage>
</organism>
<evidence type="ECO:0000256" key="3">
    <source>
        <dbReference type="ARBA" id="ARBA00022692"/>
    </source>
</evidence>
<proteinExistence type="predicted"/>
<dbReference type="GO" id="GO:0050909">
    <property type="term" value="P:sensory perception of taste"/>
    <property type="evidence" value="ECO:0007669"/>
    <property type="project" value="InterPro"/>
</dbReference>
<comment type="caution">
    <text evidence="7">The sequence shown here is derived from an EMBL/GenBank/DDBJ whole genome shotgun (WGS) entry which is preliminary data.</text>
</comment>
<evidence type="ECO:0008006" key="9">
    <source>
        <dbReference type="Google" id="ProtNLM"/>
    </source>
</evidence>
<dbReference type="InterPro" id="IPR013604">
    <property type="entry name" value="7TM_chemorcpt"/>
</dbReference>
<accession>A0A4S2KAX9</accession>
<gene>
    <name evidence="7" type="ORF">DBV15_06537</name>
</gene>
<feature type="transmembrane region" description="Helical" evidence="6">
    <location>
        <begin position="109"/>
        <end position="127"/>
    </location>
</feature>
<evidence type="ECO:0000256" key="5">
    <source>
        <dbReference type="ARBA" id="ARBA00023136"/>
    </source>
</evidence>
<keyword evidence="5 6" id="KW-0472">Membrane</keyword>
<dbReference type="AlphaFoldDB" id="A0A4S2KAX9"/>
<comment type="subcellular location">
    <subcellularLocation>
        <location evidence="1">Cell membrane</location>
        <topology evidence="1">Multi-pass membrane protein</topology>
    </subcellularLocation>
</comment>
<evidence type="ECO:0000313" key="7">
    <source>
        <dbReference type="EMBL" id="TGZ46190.1"/>
    </source>
</evidence>
<keyword evidence="2" id="KW-1003">Cell membrane</keyword>
<keyword evidence="3 6" id="KW-0812">Transmembrane</keyword>
<dbReference type="EMBL" id="QBLH01002927">
    <property type="protein sequence ID" value="TGZ46190.1"/>
    <property type="molecule type" value="Genomic_DNA"/>
</dbReference>
<evidence type="ECO:0000256" key="4">
    <source>
        <dbReference type="ARBA" id="ARBA00022989"/>
    </source>
</evidence>
<reference evidence="7 8" key="1">
    <citation type="journal article" date="2019" name="Philos. Trans. R. Soc. Lond., B, Biol. Sci.">
        <title>Ant behaviour and brain gene expression of defending hosts depend on the ecological success of the intruding social parasite.</title>
        <authorList>
            <person name="Kaur R."/>
            <person name="Stoldt M."/>
            <person name="Jongepier E."/>
            <person name="Feldmeyer B."/>
            <person name="Menzel F."/>
            <person name="Bornberg-Bauer E."/>
            <person name="Foitzik S."/>
        </authorList>
    </citation>
    <scope>NUCLEOTIDE SEQUENCE [LARGE SCALE GENOMIC DNA]</scope>
    <source>
        <tissue evidence="7">Whole body</tissue>
    </source>
</reference>
<protein>
    <recommendedName>
        <fullName evidence="9">Gustatory receptor</fullName>
    </recommendedName>
</protein>
<evidence type="ECO:0000256" key="2">
    <source>
        <dbReference type="ARBA" id="ARBA00022475"/>
    </source>
</evidence>